<protein>
    <recommendedName>
        <fullName evidence="9">Ubiquitin-like domain-containing protein</fullName>
    </recommendedName>
</protein>
<dbReference type="InterPro" id="IPR055227">
    <property type="entry name" value="HRQ1_WHD"/>
</dbReference>
<dbReference type="Gene3D" id="3.40.50.300">
    <property type="entry name" value="P-loop containing nucleotide triphosphate hydrolases"/>
    <property type="match status" value="2"/>
</dbReference>
<dbReference type="AlphaFoldDB" id="A0A484KF50"/>
<dbReference type="InterPro" id="IPR000626">
    <property type="entry name" value="Ubiquitin-like_dom"/>
</dbReference>
<reference evidence="7 8" key="1">
    <citation type="submission" date="2018-04" db="EMBL/GenBank/DDBJ databases">
        <authorList>
            <person name="Vogel A."/>
        </authorList>
    </citation>
    <scope>NUCLEOTIDE SEQUENCE [LARGE SCALE GENOMIC DNA]</scope>
</reference>
<evidence type="ECO:0000256" key="1">
    <source>
        <dbReference type="ARBA" id="ARBA00004474"/>
    </source>
</evidence>
<evidence type="ECO:0000259" key="5">
    <source>
        <dbReference type="PROSITE" id="PS51192"/>
    </source>
</evidence>
<evidence type="ECO:0000313" key="7">
    <source>
        <dbReference type="EMBL" id="VFQ64433.1"/>
    </source>
</evidence>
<dbReference type="CDD" id="cd17039">
    <property type="entry name" value="Ubl_ubiquitin_like"/>
    <property type="match status" value="1"/>
</dbReference>
<dbReference type="CDD" id="cd17923">
    <property type="entry name" value="DEXHc_Hrq1-like"/>
    <property type="match status" value="1"/>
</dbReference>
<gene>
    <name evidence="7" type="ORF">CCAM_LOCUS6209</name>
</gene>
<evidence type="ECO:0000256" key="2">
    <source>
        <dbReference type="ARBA" id="ARBA00022741"/>
    </source>
</evidence>
<dbReference type="PANTHER" id="PTHR47957">
    <property type="entry name" value="ATP-DEPENDENT HELICASE HRQ1"/>
    <property type="match status" value="1"/>
</dbReference>
<dbReference type="Gene3D" id="3.10.20.90">
    <property type="entry name" value="Phosphatidylinositol 3-kinase Catalytic Subunit, Chain A, domain 1"/>
    <property type="match status" value="1"/>
</dbReference>
<evidence type="ECO:0000259" key="4">
    <source>
        <dbReference type="PROSITE" id="PS50053"/>
    </source>
</evidence>
<dbReference type="Proteomes" id="UP000595140">
    <property type="component" value="Unassembled WGS sequence"/>
</dbReference>
<dbReference type="PANTHER" id="PTHR47957:SF3">
    <property type="entry name" value="ATP-DEPENDENT HELICASE HRQ1"/>
    <property type="match status" value="1"/>
</dbReference>
<dbReference type="InterPro" id="IPR029071">
    <property type="entry name" value="Ubiquitin-like_domsf"/>
</dbReference>
<dbReference type="InterPro" id="IPR027417">
    <property type="entry name" value="P-loop_NTPase"/>
</dbReference>
<dbReference type="Pfam" id="PF09369">
    <property type="entry name" value="MZB"/>
    <property type="match status" value="1"/>
</dbReference>
<dbReference type="GO" id="GO:0003676">
    <property type="term" value="F:nucleic acid binding"/>
    <property type="evidence" value="ECO:0007669"/>
    <property type="project" value="InterPro"/>
</dbReference>
<proteinExistence type="predicted"/>
<dbReference type="CDD" id="cd18797">
    <property type="entry name" value="SF2_C_Hrq"/>
    <property type="match status" value="1"/>
</dbReference>
<dbReference type="GO" id="GO:0005634">
    <property type="term" value="C:nucleus"/>
    <property type="evidence" value="ECO:0007669"/>
    <property type="project" value="TreeGrafter"/>
</dbReference>
<dbReference type="PROSITE" id="PS51192">
    <property type="entry name" value="HELICASE_ATP_BIND_1"/>
    <property type="match status" value="1"/>
</dbReference>
<dbReference type="Pfam" id="PF00271">
    <property type="entry name" value="Helicase_C"/>
    <property type="match status" value="1"/>
</dbReference>
<evidence type="ECO:0008006" key="9">
    <source>
        <dbReference type="Google" id="ProtNLM"/>
    </source>
</evidence>
<dbReference type="PROSITE" id="PS50053">
    <property type="entry name" value="UBIQUITIN_2"/>
    <property type="match status" value="1"/>
</dbReference>
<dbReference type="SMART" id="SM00490">
    <property type="entry name" value="HELICc"/>
    <property type="match status" value="1"/>
</dbReference>
<feature type="domain" description="Ubiquitin-like" evidence="4">
    <location>
        <begin position="7"/>
        <end position="78"/>
    </location>
</feature>
<feature type="domain" description="Helicase C-terminal" evidence="6">
    <location>
        <begin position="718"/>
        <end position="867"/>
    </location>
</feature>
<dbReference type="GO" id="GO:0043138">
    <property type="term" value="F:3'-5' DNA helicase activity"/>
    <property type="evidence" value="ECO:0007669"/>
    <property type="project" value="TreeGrafter"/>
</dbReference>
<dbReference type="SUPFAM" id="SSF52540">
    <property type="entry name" value="P-loop containing nucleoside triphosphate hydrolases"/>
    <property type="match status" value="1"/>
</dbReference>
<sequence length="1216" mass="135623">MAGCCEQRIQIRSLSGERTTASVSQNLTVLQLKLILKQTFIPASSSSNFHLFFKGTKLLLENKVSSYSIGDEDFLVLVPFAKKDRLKSEHSATSPAMSEFATSKQSESTWCDVVDDLSVLCSEINSKNQNDVENETISLGTNMHSNNGNFTLNNSSQRKRKLKSQVIKTYGPTDELIFDILQSFSRSIVEQTSKFVMVLDSVNCLSDPNSGNCICIEAQTPNNEMDPRSGKNKFCLCPSWLKSKLKLFSFINVYYAVTQLQHGQVTMYSLKRALDEIAKFGFQASITDVEYLSDLCTKLIRIVDNYDATITCTNAIVIIKSSSEQGEQHDVAKKCIPESKIISSMKRRQECFNTSLLKALRSLMLEDRSKFSSFSWEDFILHVKQCSDVPNGNKVKASDSHSFKAICHDTNPMHPMEMLDHLRKSIGSKGQIVHVEQINARNATFVEIPHELSECTQVALRNIGITRLYSHQAESIQASLAGKDVVVATLTSSGKSLCYNLPVLEVLSYNSLACALYLFPTKALAQDQLRALLSMTNEFDLNQNIGVYDGDTSQPDRIWLRENARVLITNPDMLHMSILPFHGQFSRILSNLRFVILDEAHAYKGAFGCHVALILRRLRRLCSHVYGSNPSFVFSTATSANPADHTKELANLPAVELIQNDGSPSGPKTFVLWNPPVCLKTVTKKCKGTNAMNSTDRNRSVVAGRSSPMMEVSYIFAEIVQHGLRCIAFCKTRKLCELVLSYTREILKESAPHLVDAIGAYRGGYVAEDRRRIEQNFFQGKMCGIAATNALELGIDVGHIDVTLHLGFPGSIASLWQQAGRSGRRGNPSIAIYVAFGGPLDQYFMKLPTKLFRSPVECCHIDANNPQVLEQHVACAAFEHPLSLHHDEKYFGPGLESAVMTLKNKGYLNTDMSRDVSARIWSYIGPEKIPSNIVNVRAIETERYQVIDKQKNEVLEEIEESRAFFQVYEGAVYMNQGKTYLVKDMDLSSKIAWCQEADLKYYTKTRDYTDIHIIGGNISYPARNSNIQFARTTAQAQFCRVTTTWFGFRRIWKKSNQVFDTIELSLPNYSYESQAVWVPVPAAIKTTVDALSYSFRGGLHAACHAVLNVVPLFIICNASDIASECANPYDARCVPDRILLYDPRPGGTGIAVQIQPVFTELLTSALELLTSCHCSGDAGCPNCIQNIICQEYNEVLHKDAAITILKGVIKAEQICA</sequence>
<dbReference type="GO" id="GO:0009536">
    <property type="term" value="C:plastid"/>
    <property type="evidence" value="ECO:0007669"/>
    <property type="project" value="UniProtKB-SubCell"/>
</dbReference>
<keyword evidence="3" id="KW-0067">ATP-binding</keyword>
<name>A0A484KF50_9ASTE</name>
<dbReference type="OrthoDB" id="18781at2759"/>
<evidence type="ECO:0000256" key="3">
    <source>
        <dbReference type="ARBA" id="ARBA00022840"/>
    </source>
</evidence>
<evidence type="ECO:0000259" key="6">
    <source>
        <dbReference type="PROSITE" id="PS51194"/>
    </source>
</evidence>
<keyword evidence="8" id="KW-1185">Reference proteome</keyword>
<dbReference type="GO" id="GO:0005524">
    <property type="term" value="F:ATP binding"/>
    <property type="evidence" value="ECO:0007669"/>
    <property type="project" value="UniProtKB-KW"/>
</dbReference>
<dbReference type="InterPro" id="IPR014001">
    <property type="entry name" value="Helicase_ATP-bd"/>
</dbReference>
<dbReference type="SMART" id="SM00487">
    <property type="entry name" value="DEXDc"/>
    <property type="match status" value="1"/>
</dbReference>
<dbReference type="EMBL" id="OOIL02000404">
    <property type="protein sequence ID" value="VFQ64433.1"/>
    <property type="molecule type" value="Genomic_DNA"/>
</dbReference>
<dbReference type="PROSITE" id="PS51194">
    <property type="entry name" value="HELICASE_CTER"/>
    <property type="match status" value="1"/>
</dbReference>
<accession>A0A484KF50</accession>
<feature type="domain" description="Helicase ATP-binding" evidence="5">
    <location>
        <begin position="476"/>
        <end position="657"/>
    </location>
</feature>
<dbReference type="InterPro" id="IPR011545">
    <property type="entry name" value="DEAD/DEAH_box_helicase_dom"/>
</dbReference>
<dbReference type="GO" id="GO:0006289">
    <property type="term" value="P:nucleotide-excision repair"/>
    <property type="evidence" value="ECO:0007669"/>
    <property type="project" value="TreeGrafter"/>
</dbReference>
<dbReference type="Pfam" id="PF00270">
    <property type="entry name" value="DEAD"/>
    <property type="match status" value="1"/>
</dbReference>
<dbReference type="GO" id="GO:0036297">
    <property type="term" value="P:interstrand cross-link repair"/>
    <property type="evidence" value="ECO:0007669"/>
    <property type="project" value="TreeGrafter"/>
</dbReference>
<evidence type="ECO:0000313" key="8">
    <source>
        <dbReference type="Proteomes" id="UP000595140"/>
    </source>
</evidence>
<dbReference type="Pfam" id="PF22982">
    <property type="entry name" value="WHD_HRQ1"/>
    <property type="match status" value="1"/>
</dbReference>
<dbReference type="SUPFAM" id="SSF54236">
    <property type="entry name" value="Ubiquitin-like"/>
    <property type="match status" value="1"/>
</dbReference>
<organism evidence="7 8">
    <name type="scientific">Cuscuta campestris</name>
    <dbReference type="NCBI Taxonomy" id="132261"/>
    <lineage>
        <taxon>Eukaryota</taxon>
        <taxon>Viridiplantae</taxon>
        <taxon>Streptophyta</taxon>
        <taxon>Embryophyta</taxon>
        <taxon>Tracheophyta</taxon>
        <taxon>Spermatophyta</taxon>
        <taxon>Magnoliopsida</taxon>
        <taxon>eudicotyledons</taxon>
        <taxon>Gunneridae</taxon>
        <taxon>Pentapetalae</taxon>
        <taxon>asterids</taxon>
        <taxon>lamiids</taxon>
        <taxon>Solanales</taxon>
        <taxon>Convolvulaceae</taxon>
        <taxon>Cuscuteae</taxon>
        <taxon>Cuscuta</taxon>
        <taxon>Cuscuta subgen. Grammica</taxon>
        <taxon>Cuscuta sect. Cleistogrammica</taxon>
    </lineage>
</organism>
<keyword evidence="2" id="KW-0547">Nucleotide-binding</keyword>
<comment type="subcellular location">
    <subcellularLocation>
        <location evidence="1">Plastid</location>
    </subcellularLocation>
</comment>
<dbReference type="InterPro" id="IPR018973">
    <property type="entry name" value="MZB"/>
</dbReference>
<dbReference type="InterPro" id="IPR001650">
    <property type="entry name" value="Helicase_C-like"/>
</dbReference>